<dbReference type="Proteomes" id="UP000593566">
    <property type="component" value="Unassembled WGS sequence"/>
</dbReference>
<dbReference type="RefSeq" id="XP_037151180.1">
    <property type="nucleotide sequence ID" value="XM_037292641.1"/>
</dbReference>
<reference evidence="2 3" key="1">
    <citation type="journal article" date="2020" name="Genomics">
        <title>Complete, high-quality genomes from long-read metagenomic sequencing of two wolf lichen thalli reveals enigmatic genome architecture.</title>
        <authorList>
            <person name="McKenzie S.K."/>
            <person name="Walston R.F."/>
            <person name="Allen J.L."/>
        </authorList>
    </citation>
    <scope>NUCLEOTIDE SEQUENCE [LARGE SCALE GENOMIC DNA]</scope>
    <source>
        <strain evidence="2">WasteWater1</strain>
    </source>
</reference>
<proteinExistence type="predicted"/>
<name>A0A8H6CDT1_9LECA</name>
<feature type="compositionally biased region" description="Low complexity" evidence="1">
    <location>
        <begin position="294"/>
        <end position="315"/>
    </location>
</feature>
<evidence type="ECO:0000256" key="1">
    <source>
        <dbReference type="SAM" id="MobiDB-lite"/>
    </source>
</evidence>
<feature type="region of interest" description="Disordered" evidence="1">
    <location>
        <begin position="478"/>
        <end position="513"/>
    </location>
</feature>
<feature type="region of interest" description="Disordered" evidence="1">
    <location>
        <begin position="1"/>
        <end position="26"/>
    </location>
</feature>
<feature type="compositionally biased region" description="Low complexity" evidence="1">
    <location>
        <begin position="408"/>
        <end position="418"/>
    </location>
</feature>
<feature type="region of interest" description="Disordered" evidence="1">
    <location>
        <begin position="293"/>
        <end position="461"/>
    </location>
</feature>
<feature type="compositionally biased region" description="Basic and acidic residues" evidence="1">
    <location>
        <begin position="445"/>
        <end position="454"/>
    </location>
</feature>
<dbReference type="AlphaFoldDB" id="A0A8H6CDT1"/>
<dbReference type="EMBL" id="JACCJB010000013">
    <property type="protein sequence ID" value="KAF6221745.1"/>
    <property type="molecule type" value="Genomic_DNA"/>
</dbReference>
<organism evidence="2 3">
    <name type="scientific">Letharia lupina</name>
    <dbReference type="NCBI Taxonomy" id="560253"/>
    <lineage>
        <taxon>Eukaryota</taxon>
        <taxon>Fungi</taxon>
        <taxon>Dikarya</taxon>
        <taxon>Ascomycota</taxon>
        <taxon>Pezizomycotina</taxon>
        <taxon>Lecanoromycetes</taxon>
        <taxon>OSLEUM clade</taxon>
        <taxon>Lecanoromycetidae</taxon>
        <taxon>Lecanorales</taxon>
        <taxon>Lecanorineae</taxon>
        <taxon>Parmeliaceae</taxon>
        <taxon>Letharia</taxon>
    </lineage>
</organism>
<feature type="region of interest" description="Disordered" evidence="1">
    <location>
        <begin position="163"/>
        <end position="196"/>
    </location>
</feature>
<protein>
    <submittedName>
        <fullName evidence="2">Uncharacterized protein</fullName>
    </submittedName>
</protein>
<comment type="caution">
    <text evidence="2">The sequence shown here is derived from an EMBL/GenBank/DDBJ whole genome shotgun (WGS) entry which is preliminary data.</text>
</comment>
<keyword evidence="3" id="KW-1185">Reference proteome</keyword>
<evidence type="ECO:0000313" key="3">
    <source>
        <dbReference type="Proteomes" id="UP000593566"/>
    </source>
</evidence>
<dbReference type="GeneID" id="59330127"/>
<sequence>MPKAGPLTRSVSKRVRPAEPPAGNNTHANAVQALSNVQSPQPHGGFGRRLHSDEIVIGLALGSPRQNPLSALPPDYRDVDVSCACSSPEKPASTLGNVCEIGNGSKGIKRKGSKWKSIGSFFGRSQVRSASPFYQLDQKQQPEPARQIIAQDYLETNALRRKRADSNHGNKAHQVDSFTGTPGKEIGEPQPEMQRIPAKYTAHAIAGDLDPHGERQGSRMPGPSLLQVEIPCVELERYSVMFGDVLEPQVRQIQRQPSLLARRQAHLEEPHTVTDSSSKSFELDLPKLGMRADSVSSKSSKSSSFSLFPSTPPLSARTPVNKLLPKPSPLSRSMTAPTHHVFPPRPAIKKSKSQEQDHVLVVVHNSEAIPGTPTFHGRQPSSNHSQRSANSTTASSFECAEYPGYSYPTTETHPPTHTNGAPQDFLKRAFPARKSSMKKLASPEPRYRNQREDPTGPPAEVSVARQISISRRQQQLLVPIVPKTARQPMQPRINEQSTTEESRKSHHLTLENA</sequence>
<gene>
    <name evidence="2" type="ORF">HO133_001713</name>
</gene>
<accession>A0A8H6CDT1</accession>
<evidence type="ECO:0000313" key="2">
    <source>
        <dbReference type="EMBL" id="KAF6221745.1"/>
    </source>
</evidence>
<feature type="compositionally biased region" description="Polar residues" evidence="1">
    <location>
        <begin position="379"/>
        <end position="396"/>
    </location>
</feature>